<reference evidence="2 3" key="1">
    <citation type="journal article" date="2007" name="Proc. Natl. Acad. Sci. U.S.A.">
        <title>Independent sorting-out of thousands of duplicated gene pairs in two yeast species descended from a whole-genome duplication.</title>
        <authorList>
            <person name="Scannell D.R."/>
            <person name="Frank A.C."/>
            <person name="Conant G.C."/>
            <person name="Byrne K.P."/>
            <person name="Woolfit M."/>
            <person name="Wolfe K.H."/>
        </authorList>
    </citation>
    <scope>NUCLEOTIDE SEQUENCE [LARGE SCALE GENOMIC DNA]</scope>
    <source>
        <strain evidence="3">ATCC 22028 / DSM 70294 / BCRC 21397 / CBS 2163 / NBRC 10782 / NRRL Y-8283 / UCD 57-17</strain>
    </source>
</reference>
<dbReference type="HOGENOM" id="CLU_2098669_0_0_1"/>
<dbReference type="GeneID" id="5543228"/>
<evidence type="ECO:0000256" key="1">
    <source>
        <dbReference type="SAM" id="MobiDB-lite"/>
    </source>
</evidence>
<dbReference type="Pfam" id="PF10455">
    <property type="entry name" value="BAR_2"/>
    <property type="match status" value="1"/>
</dbReference>
<feature type="compositionally biased region" description="Basic and acidic residues" evidence="1">
    <location>
        <begin position="1"/>
        <end position="40"/>
    </location>
</feature>
<dbReference type="RefSeq" id="XP_001643032.1">
    <property type="nucleotide sequence ID" value="XM_001642982.1"/>
</dbReference>
<dbReference type="InterPro" id="IPR027267">
    <property type="entry name" value="AH/BAR_dom_sf"/>
</dbReference>
<keyword evidence="3" id="KW-1185">Reference proteome</keyword>
<dbReference type="EMBL" id="DS480476">
    <property type="protein sequence ID" value="EDO15174.1"/>
    <property type="molecule type" value="Genomic_DNA"/>
</dbReference>
<dbReference type="AlphaFoldDB" id="A7TRD5"/>
<evidence type="ECO:0000313" key="3">
    <source>
        <dbReference type="Proteomes" id="UP000000267"/>
    </source>
</evidence>
<dbReference type="Gene3D" id="1.20.1270.60">
    <property type="entry name" value="Arfaptin homology (AH) domain/BAR domain"/>
    <property type="match status" value="1"/>
</dbReference>
<feature type="region of interest" description="Disordered" evidence="1">
    <location>
        <begin position="1"/>
        <end position="54"/>
    </location>
</feature>
<dbReference type="SUPFAM" id="SSF103657">
    <property type="entry name" value="BAR/IMD domain-like"/>
    <property type="match status" value="1"/>
</dbReference>
<gene>
    <name evidence="2" type="ORF">Kpol_1017p7</name>
</gene>
<proteinExistence type="predicted"/>
<sequence length="116" mass="13429">MEAEDKSDVSKKGTSKKETPKKEASKKETPKKEINKKEDITNEGNTENDNDNKLLEKLEDEFVSNTQNAVEKMEELTDNSKIINLVKLYQNFQLVYYKQCIQEIESNLKILNGLEE</sequence>
<feature type="non-terminal residue" evidence="2">
    <location>
        <position position="1"/>
    </location>
</feature>
<dbReference type="InterPro" id="IPR018859">
    <property type="entry name" value="BAR_dom-cont"/>
</dbReference>
<dbReference type="Proteomes" id="UP000000267">
    <property type="component" value="Unassembled WGS sequence"/>
</dbReference>
<dbReference type="OrthoDB" id="5549748at2759"/>
<protein>
    <submittedName>
        <fullName evidence="2">Uncharacterized protein</fullName>
    </submittedName>
</protein>
<organism evidence="3">
    <name type="scientific">Vanderwaltozyma polyspora (strain ATCC 22028 / DSM 70294 / BCRC 21397 / CBS 2163 / NBRC 10782 / NRRL Y-8283 / UCD 57-17)</name>
    <name type="common">Kluyveromyces polysporus</name>
    <dbReference type="NCBI Taxonomy" id="436907"/>
    <lineage>
        <taxon>Eukaryota</taxon>
        <taxon>Fungi</taxon>
        <taxon>Dikarya</taxon>
        <taxon>Ascomycota</taxon>
        <taxon>Saccharomycotina</taxon>
        <taxon>Saccharomycetes</taxon>
        <taxon>Saccharomycetales</taxon>
        <taxon>Saccharomycetaceae</taxon>
        <taxon>Vanderwaltozyma</taxon>
    </lineage>
</organism>
<name>A7TRD5_VANPO</name>
<evidence type="ECO:0000313" key="2">
    <source>
        <dbReference type="EMBL" id="EDO15174.1"/>
    </source>
</evidence>
<accession>A7TRD5</accession>